<proteinExistence type="predicted"/>
<reference evidence="2 3" key="1">
    <citation type="journal article" date="2015" name="Genome Biol. Evol.">
        <title>Comparative Genomics of a Bacterivorous Green Alga Reveals Evolutionary Causalities and Consequences of Phago-Mixotrophic Mode of Nutrition.</title>
        <authorList>
            <person name="Burns J.A."/>
            <person name="Paasch A."/>
            <person name="Narechania A."/>
            <person name="Kim E."/>
        </authorList>
    </citation>
    <scope>NUCLEOTIDE SEQUENCE [LARGE SCALE GENOMIC DNA]</scope>
    <source>
        <strain evidence="2 3">PLY_AMNH</strain>
    </source>
</reference>
<feature type="compositionally biased region" description="Acidic residues" evidence="1">
    <location>
        <begin position="172"/>
        <end position="182"/>
    </location>
</feature>
<dbReference type="AlphaFoldDB" id="A0AAE0KS88"/>
<sequence>MALPVRAGLPDGPPGACRPARWPSRCVPACQMARPVLAGLPDGPPGPNTDDGEWVFVRGTWKFVHYSSGGDVPRSPDGASRPENLATSPSYSDKSESSYDSGSSLPVSPTSSAGVSEMNEEMRALLEAALKAEQEADEFAAEASKLVAEAQAAADYADTMAVEAEARGANSDTEEEEAEEEKSAESPACQPPPPLLTSSEATGALGSDDAVLSMWQCVAEESSPKKVHGVPKLVFATPSPPSSTYAPSLASTGSPSLSPPLTPPAASVQPHTLPATTPSRLQATDASSQQPSVSPALQGKVENTAAAASPADDSATSPFRDLRSLQLNQKPEKKSFFGKMKKMMGK</sequence>
<comment type="caution">
    <text evidence="2">The sequence shown here is derived from an EMBL/GenBank/DDBJ whole genome shotgun (WGS) entry which is preliminary data.</text>
</comment>
<evidence type="ECO:0000313" key="2">
    <source>
        <dbReference type="EMBL" id="KAK3258575.1"/>
    </source>
</evidence>
<feature type="region of interest" description="Disordered" evidence="1">
    <location>
        <begin position="159"/>
        <end position="204"/>
    </location>
</feature>
<organism evidence="2 3">
    <name type="scientific">Cymbomonas tetramitiformis</name>
    <dbReference type="NCBI Taxonomy" id="36881"/>
    <lineage>
        <taxon>Eukaryota</taxon>
        <taxon>Viridiplantae</taxon>
        <taxon>Chlorophyta</taxon>
        <taxon>Pyramimonadophyceae</taxon>
        <taxon>Pyramimonadales</taxon>
        <taxon>Pyramimonadaceae</taxon>
        <taxon>Cymbomonas</taxon>
    </lineage>
</organism>
<feature type="compositionally biased region" description="Low complexity" evidence="1">
    <location>
        <begin position="242"/>
        <end position="256"/>
    </location>
</feature>
<feature type="region of interest" description="Disordered" evidence="1">
    <location>
        <begin position="221"/>
        <end position="346"/>
    </location>
</feature>
<name>A0AAE0KS88_9CHLO</name>
<feature type="compositionally biased region" description="Low complexity" evidence="1">
    <location>
        <begin position="304"/>
        <end position="318"/>
    </location>
</feature>
<gene>
    <name evidence="2" type="ORF">CYMTET_32386</name>
</gene>
<accession>A0AAE0KS88</accession>
<protein>
    <submittedName>
        <fullName evidence="2">Uncharacterized protein</fullName>
    </submittedName>
</protein>
<feature type="compositionally biased region" description="Low complexity" evidence="1">
    <location>
        <begin position="88"/>
        <end position="112"/>
    </location>
</feature>
<feature type="region of interest" description="Disordered" evidence="1">
    <location>
        <begin position="67"/>
        <end position="119"/>
    </location>
</feature>
<evidence type="ECO:0000313" key="3">
    <source>
        <dbReference type="Proteomes" id="UP001190700"/>
    </source>
</evidence>
<dbReference type="Proteomes" id="UP001190700">
    <property type="component" value="Unassembled WGS sequence"/>
</dbReference>
<dbReference type="EMBL" id="LGRX02019438">
    <property type="protein sequence ID" value="KAK3258575.1"/>
    <property type="molecule type" value="Genomic_DNA"/>
</dbReference>
<keyword evidence="3" id="KW-1185">Reference proteome</keyword>
<evidence type="ECO:0000256" key="1">
    <source>
        <dbReference type="SAM" id="MobiDB-lite"/>
    </source>
</evidence>
<feature type="compositionally biased region" description="Polar residues" evidence="1">
    <location>
        <begin position="274"/>
        <end position="295"/>
    </location>
</feature>